<dbReference type="Pfam" id="PF14551">
    <property type="entry name" value="MCM_N"/>
    <property type="match status" value="1"/>
</dbReference>
<feature type="signal peptide" evidence="2">
    <location>
        <begin position="1"/>
        <end position="28"/>
    </location>
</feature>
<feature type="compositionally biased region" description="Polar residues" evidence="1">
    <location>
        <begin position="193"/>
        <end position="219"/>
    </location>
</feature>
<evidence type="ECO:0000313" key="4">
    <source>
        <dbReference type="EMBL" id="KAK2703574.1"/>
    </source>
</evidence>
<keyword evidence="5" id="KW-1185">Reference proteome</keyword>
<dbReference type="AlphaFoldDB" id="A0AA88KV44"/>
<feature type="compositionally biased region" description="Low complexity" evidence="1">
    <location>
        <begin position="23"/>
        <end position="44"/>
    </location>
</feature>
<keyword evidence="2" id="KW-0732">Signal</keyword>
<sequence>MISASFALISMFILNLIIFQKMPSSTRSTPSKRSTRASSRASDSLDVDAPSNNPMDRSGSPRSQRSDNSTNDAPGTPSRRSRAVSHLSEVQSDTHMDGSVTPRSQRSTRSANGAQGTPTQRSRGGSALSDVQNDIPVDGSVTPRSQRSIRSTNGAQGTPSRRLRGESAASVFPPILETPATPGPPGSDLDLNSPINLGTPSSLGSLRTPRSSGGLSGTPSRRRVDISSERSQRQVRIPDLPTIGERAETQQAVSQGSLVVWGTDVDVSLSKEKFKNFMLFFVNDDAENEGVDPTLPYYIQKLEEIHTVEEPYLAIDCRHLRSHDEALYYDLIRYPQEVIPAFDMAVNEVFFDKYPDANLPHQIQIRPFNADKTKNMRLLNPE</sequence>
<feature type="chain" id="PRO_5041640012" description="MCM N-terminal domain-containing protein" evidence="2">
    <location>
        <begin position="29"/>
        <end position="382"/>
    </location>
</feature>
<accession>A0AA88KV44</accession>
<evidence type="ECO:0000256" key="2">
    <source>
        <dbReference type="SAM" id="SignalP"/>
    </source>
</evidence>
<dbReference type="InterPro" id="IPR027925">
    <property type="entry name" value="MCM_N"/>
</dbReference>
<protein>
    <recommendedName>
        <fullName evidence="3">MCM N-terminal domain-containing protein</fullName>
    </recommendedName>
</protein>
<dbReference type="Gene3D" id="3.30.1640.10">
    <property type="entry name" value="mini-chromosome maintenance (MCM) complex, chain A, domain 1"/>
    <property type="match status" value="1"/>
</dbReference>
<organism evidence="4 5">
    <name type="scientific">Artemia franciscana</name>
    <name type="common">Brine shrimp</name>
    <name type="synonym">Artemia sanfranciscana</name>
    <dbReference type="NCBI Taxonomy" id="6661"/>
    <lineage>
        <taxon>Eukaryota</taxon>
        <taxon>Metazoa</taxon>
        <taxon>Ecdysozoa</taxon>
        <taxon>Arthropoda</taxon>
        <taxon>Crustacea</taxon>
        <taxon>Branchiopoda</taxon>
        <taxon>Anostraca</taxon>
        <taxon>Artemiidae</taxon>
        <taxon>Artemia</taxon>
    </lineage>
</organism>
<dbReference type="FunFam" id="3.30.1640.10:FF:000001">
    <property type="entry name" value="DNA helicase"/>
    <property type="match status" value="1"/>
</dbReference>
<feature type="compositionally biased region" description="Polar residues" evidence="1">
    <location>
        <begin position="142"/>
        <end position="159"/>
    </location>
</feature>
<evidence type="ECO:0000256" key="1">
    <source>
        <dbReference type="SAM" id="MobiDB-lite"/>
    </source>
</evidence>
<feature type="compositionally biased region" description="Basic and acidic residues" evidence="1">
    <location>
        <begin position="222"/>
        <end position="232"/>
    </location>
</feature>
<name>A0AA88KV44_ARTSF</name>
<reference evidence="4" key="1">
    <citation type="submission" date="2023-07" db="EMBL/GenBank/DDBJ databases">
        <title>Chromosome-level genome assembly of Artemia franciscana.</title>
        <authorList>
            <person name="Jo E."/>
        </authorList>
    </citation>
    <scope>NUCLEOTIDE SEQUENCE</scope>
    <source>
        <tissue evidence="4">Whole body</tissue>
    </source>
</reference>
<feature type="region of interest" description="Disordered" evidence="1">
    <location>
        <begin position="23"/>
        <end position="233"/>
    </location>
</feature>
<dbReference type="SUPFAM" id="SSF50249">
    <property type="entry name" value="Nucleic acid-binding proteins"/>
    <property type="match status" value="1"/>
</dbReference>
<dbReference type="Proteomes" id="UP001187531">
    <property type="component" value="Unassembled WGS sequence"/>
</dbReference>
<feature type="non-terminal residue" evidence="4">
    <location>
        <position position="382"/>
    </location>
</feature>
<evidence type="ECO:0000313" key="5">
    <source>
        <dbReference type="Proteomes" id="UP001187531"/>
    </source>
</evidence>
<feature type="compositionally biased region" description="Polar residues" evidence="1">
    <location>
        <begin position="101"/>
        <end position="123"/>
    </location>
</feature>
<feature type="compositionally biased region" description="Polar residues" evidence="1">
    <location>
        <begin position="50"/>
        <end position="73"/>
    </location>
</feature>
<dbReference type="EMBL" id="JAVRJZ010000084">
    <property type="protein sequence ID" value="KAK2703574.1"/>
    <property type="molecule type" value="Genomic_DNA"/>
</dbReference>
<evidence type="ECO:0000259" key="3">
    <source>
        <dbReference type="Pfam" id="PF14551"/>
    </source>
</evidence>
<dbReference type="InterPro" id="IPR012340">
    <property type="entry name" value="NA-bd_OB-fold"/>
</dbReference>
<comment type="caution">
    <text evidence="4">The sequence shown here is derived from an EMBL/GenBank/DDBJ whole genome shotgun (WGS) entry which is preliminary data.</text>
</comment>
<gene>
    <name evidence="4" type="ORF">QYM36_018009</name>
</gene>
<feature type="domain" description="MCM N-terminal" evidence="3">
    <location>
        <begin position="271"/>
        <end position="369"/>
    </location>
</feature>
<proteinExistence type="predicted"/>